<keyword evidence="3" id="KW-1185">Reference proteome</keyword>
<dbReference type="AlphaFoldDB" id="A0A934N6T9"/>
<sequence>MESKIIELRERSRTQVRRVSRTLVVAAGVGAAIGVTAIGVFVVYRLTRPPTKRERVQRIVPPGLMKDLKRIRQTLELGLRRNVPPMRLYVGDRQLGEEKPSSQWEKIAVNAARAAATAGASAVVARLVDQVRSGMRSGSDSGASKSSA</sequence>
<dbReference type="EMBL" id="JAEKNR010000084">
    <property type="protein sequence ID" value="MBJ7597921.1"/>
    <property type="molecule type" value="Genomic_DNA"/>
</dbReference>
<feature type="transmembrane region" description="Helical" evidence="1">
    <location>
        <begin position="21"/>
        <end position="44"/>
    </location>
</feature>
<keyword evidence="1" id="KW-0812">Transmembrane</keyword>
<evidence type="ECO:0000313" key="2">
    <source>
        <dbReference type="EMBL" id="MBJ7597921.1"/>
    </source>
</evidence>
<accession>A0A934N6T9</accession>
<gene>
    <name evidence="2" type="ORF">JF922_07515</name>
</gene>
<evidence type="ECO:0000256" key="1">
    <source>
        <dbReference type="SAM" id="Phobius"/>
    </source>
</evidence>
<comment type="caution">
    <text evidence="2">The sequence shown here is derived from an EMBL/GenBank/DDBJ whole genome shotgun (WGS) entry which is preliminary data.</text>
</comment>
<name>A0A934N6T9_9BACT</name>
<reference evidence="2" key="1">
    <citation type="submission" date="2020-10" db="EMBL/GenBank/DDBJ databases">
        <title>Ca. Dormibacterota MAGs.</title>
        <authorList>
            <person name="Montgomery K."/>
        </authorList>
    </citation>
    <scope>NUCLEOTIDE SEQUENCE [LARGE SCALE GENOMIC DNA]</scope>
    <source>
        <strain evidence="2">SC8812_S17_10</strain>
    </source>
</reference>
<dbReference type="Proteomes" id="UP000612893">
    <property type="component" value="Unassembled WGS sequence"/>
</dbReference>
<evidence type="ECO:0000313" key="3">
    <source>
        <dbReference type="Proteomes" id="UP000612893"/>
    </source>
</evidence>
<proteinExistence type="predicted"/>
<keyword evidence="1" id="KW-1133">Transmembrane helix</keyword>
<keyword evidence="1" id="KW-0472">Membrane</keyword>
<organism evidence="2 3">
    <name type="scientific">Candidatus Nephthysia bennettiae</name>
    <dbReference type="NCBI Taxonomy" id="3127016"/>
    <lineage>
        <taxon>Bacteria</taxon>
        <taxon>Bacillati</taxon>
        <taxon>Candidatus Dormiibacterota</taxon>
        <taxon>Candidatus Dormibacteria</taxon>
        <taxon>Candidatus Dormibacterales</taxon>
        <taxon>Candidatus Dormibacteraceae</taxon>
        <taxon>Candidatus Nephthysia</taxon>
    </lineage>
</organism>
<protein>
    <submittedName>
        <fullName evidence="2">Uncharacterized protein</fullName>
    </submittedName>
</protein>